<dbReference type="PRINTS" id="PR02008">
    <property type="entry name" value="RCMTFAMILY"/>
</dbReference>
<dbReference type="GO" id="GO:0001510">
    <property type="term" value="P:RNA methylation"/>
    <property type="evidence" value="ECO:0007669"/>
    <property type="project" value="InterPro"/>
</dbReference>
<dbReference type="InParanoid" id="C5LR70"/>
<feature type="active site" description="Nucleophile" evidence="5">
    <location>
        <position position="359"/>
    </location>
</feature>
<dbReference type="Proteomes" id="UP000007800">
    <property type="component" value="Unassembled WGS sequence"/>
</dbReference>
<dbReference type="SUPFAM" id="SSF53335">
    <property type="entry name" value="S-adenosyl-L-methionine-dependent methyltransferases"/>
    <property type="match status" value="1"/>
</dbReference>
<dbReference type="InterPro" id="IPR023267">
    <property type="entry name" value="RCMT"/>
</dbReference>
<dbReference type="Gene3D" id="3.40.50.150">
    <property type="entry name" value="Vaccinia Virus protein VP39"/>
    <property type="match status" value="1"/>
</dbReference>
<dbReference type="GeneID" id="9057279"/>
<dbReference type="RefSeq" id="XP_002768237.1">
    <property type="nucleotide sequence ID" value="XM_002768191.1"/>
</dbReference>
<evidence type="ECO:0000256" key="5">
    <source>
        <dbReference type="PROSITE-ProRule" id="PRU01023"/>
    </source>
</evidence>
<evidence type="ECO:0000256" key="6">
    <source>
        <dbReference type="SAM" id="MobiDB-lite"/>
    </source>
</evidence>
<dbReference type="GO" id="GO:0008173">
    <property type="term" value="F:RNA methyltransferase activity"/>
    <property type="evidence" value="ECO:0007669"/>
    <property type="project" value="InterPro"/>
</dbReference>
<dbReference type="GO" id="GO:0003723">
    <property type="term" value="F:RNA binding"/>
    <property type="evidence" value="ECO:0007669"/>
    <property type="project" value="UniProtKB-UniRule"/>
</dbReference>
<organism evidence="9">
    <name type="scientific">Perkinsus marinus (strain ATCC 50983 / TXsc)</name>
    <dbReference type="NCBI Taxonomy" id="423536"/>
    <lineage>
        <taxon>Eukaryota</taxon>
        <taxon>Sar</taxon>
        <taxon>Alveolata</taxon>
        <taxon>Perkinsozoa</taxon>
        <taxon>Perkinsea</taxon>
        <taxon>Perkinsida</taxon>
        <taxon>Perkinsidae</taxon>
        <taxon>Perkinsus</taxon>
    </lineage>
</organism>
<feature type="binding site" evidence="5">
    <location>
        <position position="306"/>
    </location>
    <ligand>
        <name>S-adenosyl-L-methionine</name>
        <dbReference type="ChEBI" id="CHEBI:59789"/>
    </ligand>
</feature>
<evidence type="ECO:0000313" key="9">
    <source>
        <dbReference type="Proteomes" id="UP000007800"/>
    </source>
</evidence>
<proteinExistence type="inferred from homology"/>
<comment type="similarity">
    <text evidence="5">Belongs to the class I-like SAM-binding methyltransferase superfamily. RsmB/NOP family.</text>
</comment>
<keyword evidence="1 5" id="KW-0489">Methyltransferase</keyword>
<dbReference type="AlphaFoldDB" id="C5LR70"/>
<feature type="compositionally biased region" description="Basic and acidic residues" evidence="6">
    <location>
        <begin position="30"/>
        <end position="43"/>
    </location>
</feature>
<feature type="region of interest" description="Disordered" evidence="6">
    <location>
        <begin position="486"/>
        <end position="508"/>
    </location>
</feature>
<keyword evidence="3 5" id="KW-0949">S-adenosyl-L-methionine</keyword>
<feature type="region of interest" description="Disordered" evidence="6">
    <location>
        <begin position="1"/>
        <end position="53"/>
    </location>
</feature>
<gene>
    <name evidence="8" type="ORF">Pmar_PMAR003026</name>
</gene>
<reference evidence="8 9" key="1">
    <citation type="submission" date="2008-07" db="EMBL/GenBank/DDBJ databases">
        <authorList>
            <person name="El-Sayed N."/>
            <person name="Caler E."/>
            <person name="Inman J."/>
            <person name="Amedeo P."/>
            <person name="Hass B."/>
            <person name="Wortman J."/>
        </authorList>
    </citation>
    <scope>NUCLEOTIDE SEQUENCE [LARGE SCALE GENOMIC DNA]</scope>
    <source>
        <strain evidence="9">ATCC 50983 / TXsc</strain>
    </source>
</reference>
<dbReference type="InterPro" id="IPR057285">
    <property type="entry name" value="Pre-PUA_NSUN2"/>
</dbReference>
<dbReference type="Pfam" id="PF01189">
    <property type="entry name" value="Methyltr_RsmB-F"/>
    <property type="match status" value="1"/>
</dbReference>
<feature type="binding site" evidence="5">
    <location>
        <begin position="215"/>
        <end position="221"/>
    </location>
    <ligand>
        <name>S-adenosyl-L-methionine</name>
        <dbReference type="ChEBI" id="CHEBI:59789"/>
    </ligand>
</feature>
<dbReference type="FunCoup" id="C5LR70">
    <property type="interactions" value="729"/>
</dbReference>
<feature type="compositionally biased region" description="Basic and acidic residues" evidence="6">
    <location>
        <begin position="493"/>
        <end position="503"/>
    </location>
</feature>
<name>C5LR70_PERM5</name>
<dbReference type="InterPro" id="IPR001678">
    <property type="entry name" value="MeTrfase_RsmB-F_NOP2_dom"/>
</dbReference>
<sequence length="723" mass="80150">MGKRAGRGKSEYKPWKKRGKTEQGGASEQAAKEDKQKGDKKADNGWSSCNTDPIHMENEQWEMYYSNMPGLFKSREDFDAMKETMKTPLPVSIRINPSSPLWRDVANRCEELSKEPTQSAMGEDDDVDETVKKGMQSRALDWYFDGFKESTPRRCWQWDALGRKDVKKKAELKELKQWFVSQELRGCVARQEAVSMIPALFAKIDRPDLTVMDMCAAPGSKTCQMIESLSNTSSSSSSSSCSPEFSIPEGLVLANDIEWKRANMLAHQVLRLNSPASGVVNFDASCFPVLWDEEGKQVLFDRVLCDVPCTSDGTMRKNPDIWREWKTGNSIAIHHRQFRILLRGLELAKPGGRVVYSTCSLNPIEDEAVVAAALANFNGEVKLVAGPAVGHATYSIAAPRGEMYSGGRPGLSTWTVSPPGDAATHIDKYEDTPDQYKKKMLSSMWPPTDESIKAQLHHCRRFFPHDINAGGFFVAAFEKVSNDAVDSNEESAATDKHAPEQRRGGRPAAVDAKPICKEYYPCPKESLDTIREFYGVTEDMLPSELLWCRKDQPKKVFLLSKAAVKMVKAKTRSPFRVANLGVRAFQLVEIKHPKDENAIKGPPNWRIGQDGAPALLPLLNRVAEDKRQVIEIPSLEALAQLLDRKEATLEELGCGDKKTMKPGGVIATLPSSFAVHGGTVAVACMLAQSGKVQCYMDKLQAGALLQAVRDSVKKASQGDVQQK</sequence>
<keyword evidence="4 5" id="KW-0694">RNA-binding</keyword>
<dbReference type="InterPro" id="IPR049560">
    <property type="entry name" value="MeTrfase_RsmB-F_NOP2_cat"/>
</dbReference>
<evidence type="ECO:0000256" key="3">
    <source>
        <dbReference type="ARBA" id="ARBA00022691"/>
    </source>
</evidence>
<evidence type="ECO:0000256" key="2">
    <source>
        <dbReference type="ARBA" id="ARBA00022679"/>
    </source>
</evidence>
<keyword evidence="2 5" id="KW-0808">Transferase</keyword>
<evidence type="ECO:0000313" key="8">
    <source>
        <dbReference type="EMBL" id="EER00955.1"/>
    </source>
</evidence>
<feature type="binding site" evidence="5">
    <location>
        <position position="256"/>
    </location>
    <ligand>
        <name>S-adenosyl-L-methionine</name>
        <dbReference type="ChEBI" id="CHEBI:59789"/>
    </ligand>
</feature>
<dbReference type="EMBL" id="GG684654">
    <property type="protein sequence ID" value="EER00955.1"/>
    <property type="molecule type" value="Genomic_DNA"/>
</dbReference>
<feature type="domain" description="SAM-dependent MTase RsmB/NOP-type" evidence="7">
    <location>
        <begin position="81"/>
        <end position="480"/>
    </location>
</feature>
<keyword evidence="9" id="KW-1185">Reference proteome</keyword>
<dbReference type="PANTHER" id="PTHR22808:SF1">
    <property type="entry name" value="RNA CYTOSINE-C(5)-METHYLTRANSFERASE NSUN2-RELATED"/>
    <property type="match status" value="1"/>
</dbReference>
<feature type="binding site" evidence="5">
    <location>
        <position position="283"/>
    </location>
    <ligand>
        <name>S-adenosyl-L-methionine</name>
        <dbReference type="ChEBI" id="CHEBI:59789"/>
    </ligand>
</feature>
<evidence type="ECO:0000256" key="4">
    <source>
        <dbReference type="ARBA" id="ARBA00022884"/>
    </source>
</evidence>
<protein>
    <recommendedName>
        <fullName evidence="7">SAM-dependent MTase RsmB/NOP-type domain-containing protein</fullName>
    </recommendedName>
</protein>
<evidence type="ECO:0000256" key="1">
    <source>
        <dbReference type="ARBA" id="ARBA00022603"/>
    </source>
</evidence>
<accession>C5LR70</accession>
<dbReference type="OrthoDB" id="6093671at2759"/>
<dbReference type="PANTHER" id="PTHR22808">
    <property type="entry name" value="NCL1 YEAST -RELATED NOL1/NOP2/FMU SUN DOMAIN-CONTAINING"/>
    <property type="match status" value="1"/>
</dbReference>
<evidence type="ECO:0000259" key="7">
    <source>
        <dbReference type="PROSITE" id="PS51686"/>
    </source>
</evidence>
<dbReference type="PROSITE" id="PS51686">
    <property type="entry name" value="SAM_MT_RSMB_NOP"/>
    <property type="match status" value="1"/>
</dbReference>
<dbReference type="Pfam" id="PF25376">
    <property type="entry name" value="Pre-PUA_NSUN2"/>
    <property type="match status" value="1"/>
</dbReference>
<dbReference type="InterPro" id="IPR029063">
    <property type="entry name" value="SAM-dependent_MTases_sf"/>
</dbReference>
<dbReference type="OMA" id="ILADMPC"/>